<keyword evidence="2 5" id="KW-0812">Transmembrane</keyword>
<dbReference type="InterPro" id="IPR027359">
    <property type="entry name" value="Volt_channel_dom_sf"/>
</dbReference>
<gene>
    <name evidence="6" type="ORF">RDV89_19265</name>
</gene>
<evidence type="ECO:0000256" key="5">
    <source>
        <dbReference type="SAM" id="Phobius"/>
    </source>
</evidence>
<comment type="caution">
    <text evidence="6">The sequence shown here is derived from an EMBL/GenBank/DDBJ whole genome shotgun (WGS) entry which is preliminary data.</text>
</comment>
<keyword evidence="3 5" id="KW-1133">Transmembrane helix</keyword>
<evidence type="ECO:0000256" key="2">
    <source>
        <dbReference type="ARBA" id="ARBA00022692"/>
    </source>
</evidence>
<sequence length="251" mass="28886">MTTPTPDLRVYPTKPPVRVVEWSMLALAVVSVVLLTWVTFWDVDDRVETWVIRADYAICAIFAIEFAVRWRRDRGTWTYPFRYWYEVIGMIPLSDPAFRAFRLLRVVVIVARLGRAADRAFGDRVTAAIINHFMDAIVRVIKRPVTIAVVDEVIAVLKTGHYTQNIARALGENEAELKGMILQKVKQDPVTSRLRYVPFHDEIVELVADTTFRIVFEVLADPRTDEMVTDILEENTDQIREAVRSRAHEGE</sequence>
<keyword evidence="4 5" id="KW-0472">Membrane</keyword>
<dbReference type="EMBL" id="JAVYII010000010">
    <property type="protein sequence ID" value="MDT9595236.1"/>
    <property type="molecule type" value="Genomic_DNA"/>
</dbReference>
<evidence type="ECO:0000256" key="4">
    <source>
        <dbReference type="ARBA" id="ARBA00023136"/>
    </source>
</evidence>
<dbReference type="Gene3D" id="1.20.120.350">
    <property type="entry name" value="Voltage-gated potassium channels. Chain C"/>
    <property type="match status" value="1"/>
</dbReference>
<protein>
    <submittedName>
        <fullName evidence="6">Ion transporter</fullName>
    </submittedName>
</protein>
<comment type="subcellular location">
    <subcellularLocation>
        <location evidence="1">Membrane</location>
        <topology evidence="1">Multi-pass membrane protein</topology>
    </subcellularLocation>
</comment>
<accession>A0ABU3Q268</accession>
<keyword evidence="7" id="KW-1185">Reference proteome</keyword>
<organism evidence="6 7">
    <name type="scientific">Nocardioides imazamoxiresistens</name>
    <dbReference type="NCBI Taxonomy" id="3231893"/>
    <lineage>
        <taxon>Bacteria</taxon>
        <taxon>Bacillati</taxon>
        <taxon>Actinomycetota</taxon>
        <taxon>Actinomycetes</taxon>
        <taxon>Propionibacteriales</taxon>
        <taxon>Nocardioidaceae</taxon>
        <taxon>Nocardioides</taxon>
    </lineage>
</organism>
<proteinExistence type="predicted"/>
<evidence type="ECO:0000313" key="7">
    <source>
        <dbReference type="Proteomes" id="UP001268542"/>
    </source>
</evidence>
<dbReference type="SUPFAM" id="SSF81324">
    <property type="entry name" value="Voltage-gated potassium channels"/>
    <property type="match status" value="1"/>
</dbReference>
<evidence type="ECO:0000256" key="3">
    <source>
        <dbReference type="ARBA" id="ARBA00022989"/>
    </source>
</evidence>
<feature type="transmembrane region" description="Helical" evidence="5">
    <location>
        <begin position="50"/>
        <end position="68"/>
    </location>
</feature>
<reference evidence="6 7" key="1">
    <citation type="submission" date="2023-08" db="EMBL/GenBank/DDBJ databases">
        <title>Nocardioides seae sp. nov., a bacterium isolated from a soil.</title>
        <authorList>
            <person name="Wang X."/>
        </authorList>
    </citation>
    <scope>NUCLEOTIDE SEQUENCE [LARGE SCALE GENOMIC DNA]</scope>
    <source>
        <strain evidence="6 7">YZH12</strain>
    </source>
</reference>
<evidence type="ECO:0000313" key="6">
    <source>
        <dbReference type="EMBL" id="MDT9595236.1"/>
    </source>
</evidence>
<evidence type="ECO:0000256" key="1">
    <source>
        <dbReference type="ARBA" id="ARBA00004141"/>
    </source>
</evidence>
<feature type="transmembrane region" description="Helical" evidence="5">
    <location>
        <begin position="19"/>
        <end position="38"/>
    </location>
</feature>
<name>A0ABU3Q268_9ACTN</name>
<dbReference type="RefSeq" id="WP_315735766.1">
    <property type="nucleotide sequence ID" value="NZ_JAVYII010000010.1"/>
</dbReference>
<dbReference type="Proteomes" id="UP001268542">
    <property type="component" value="Unassembled WGS sequence"/>
</dbReference>